<accession>A0A1G6ZS67</accession>
<dbReference type="EMBL" id="FNAG01000015">
    <property type="protein sequence ID" value="SDE05379.1"/>
    <property type="molecule type" value="Genomic_DNA"/>
</dbReference>
<protein>
    <recommendedName>
        <fullName evidence="3">DUF721 domain-containing protein</fullName>
    </recommendedName>
</protein>
<reference evidence="1 2" key="1">
    <citation type="submission" date="2016-10" db="EMBL/GenBank/DDBJ databases">
        <authorList>
            <person name="de Groot N.N."/>
        </authorList>
    </citation>
    <scope>NUCLEOTIDE SEQUENCE [LARGE SCALE GENOMIC DNA]</scope>
    <source>
        <strain evidence="1 2">DSM 16957</strain>
    </source>
</reference>
<dbReference type="STRING" id="265719.SAMN04488509_11561"/>
<dbReference type="Proteomes" id="UP000199603">
    <property type="component" value="Unassembled WGS sequence"/>
</dbReference>
<evidence type="ECO:0008006" key="3">
    <source>
        <dbReference type="Google" id="ProtNLM"/>
    </source>
</evidence>
<organism evidence="1 2">
    <name type="scientific">Aquimonas voraii</name>
    <dbReference type="NCBI Taxonomy" id="265719"/>
    <lineage>
        <taxon>Bacteria</taxon>
        <taxon>Pseudomonadati</taxon>
        <taxon>Pseudomonadota</taxon>
        <taxon>Gammaproteobacteria</taxon>
        <taxon>Lysobacterales</taxon>
        <taxon>Lysobacteraceae</taxon>
        <taxon>Aquimonas</taxon>
    </lineage>
</organism>
<dbReference type="OrthoDB" id="5801779at2"/>
<gene>
    <name evidence="1" type="ORF">SAMN04488509_11561</name>
</gene>
<evidence type="ECO:0000313" key="1">
    <source>
        <dbReference type="EMBL" id="SDE05379.1"/>
    </source>
</evidence>
<dbReference type="AlphaFoldDB" id="A0A1G6ZS67"/>
<dbReference type="RefSeq" id="WP_091245396.1">
    <property type="nucleotide sequence ID" value="NZ_FNAG01000015.1"/>
</dbReference>
<sequence>MTDRSTANALQLVAGVLFERLTPALADQLRLKAVDGGVAKVSATNLVFYEIGLEARQTMLQSALAAGLPIQRIDVSFQGHGRTASFAPLNQVLDGIPLKPRPHRSPGAGLGNDKPVLPTSVIQHAQRLQQLAGRLIPALPQPLPAHVRLGNLREDGVLVLLTTSPAWSARVRMDAGRILQIATGLGLQVKEVRAKVVLDPRPPGDRT</sequence>
<dbReference type="Pfam" id="PF05258">
    <property type="entry name" value="DciA"/>
    <property type="match status" value="1"/>
</dbReference>
<proteinExistence type="predicted"/>
<keyword evidence="2" id="KW-1185">Reference proteome</keyword>
<name>A0A1G6ZS67_9GAMM</name>
<evidence type="ECO:0000313" key="2">
    <source>
        <dbReference type="Proteomes" id="UP000199603"/>
    </source>
</evidence>
<dbReference type="InterPro" id="IPR007922">
    <property type="entry name" value="DciA-like"/>
</dbReference>